<proteinExistence type="inferred from homology"/>
<reference evidence="8" key="1">
    <citation type="submission" date="2019-11" db="EMBL/GenBank/DDBJ databases">
        <authorList>
            <person name="Feng L."/>
        </authorList>
    </citation>
    <scope>NUCLEOTIDE SEQUENCE</scope>
    <source>
        <strain evidence="8">BovatusLFYP28</strain>
    </source>
</reference>
<evidence type="ECO:0000256" key="2">
    <source>
        <dbReference type="ARBA" id="ARBA00022448"/>
    </source>
</evidence>
<dbReference type="InterPro" id="IPR013766">
    <property type="entry name" value="Thioredoxin_domain"/>
</dbReference>
<keyword evidence="5" id="KW-0676">Redox-active center</keyword>
<dbReference type="InterPro" id="IPR017937">
    <property type="entry name" value="Thioredoxin_CS"/>
</dbReference>
<dbReference type="PANTHER" id="PTHR45663">
    <property type="entry name" value="GEO12009P1"/>
    <property type="match status" value="1"/>
</dbReference>
<keyword evidence="4" id="KW-1015">Disulfide bond</keyword>
<dbReference type="EMBL" id="CACRTD010000047">
    <property type="protein sequence ID" value="VYT39207.1"/>
    <property type="molecule type" value="Genomic_DNA"/>
</dbReference>
<comment type="similarity">
    <text evidence="1">Belongs to the thioredoxin family.</text>
</comment>
<evidence type="ECO:0000313" key="8">
    <source>
        <dbReference type="EMBL" id="VYT39207.1"/>
    </source>
</evidence>
<dbReference type="PRINTS" id="PR00421">
    <property type="entry name" value="THIOREDOXIN"/>
</dbReference>
<dbReference type="Gene3D" id="3.40.30.10">
    <property type="entry name" value="Glutaredoxin"/>
    <property type="match status" value="1"/>
</dbReference>
<evidence type="ECO:0000256" key="5">
    <source>
        <dbReference type="ARBA" id="ARBA00023284"/>
    </source>
</evidence>
<dbReference type="PROSITE" id="PS51352">
    <property type="entry name" value="THIOREDOXIN_2"/>
    <property type="match status" value="1"/>
</dbReference>
<evidence type="ECO:0000256" key="6">
    <source>
        <dbReference type="NCBIfam" id="TIGR01068"/>
    </source>
</evidence>
<dbReference type="AlphaFoldDB" id="A0A6N2WBL9"/>
<dbReference type="InterPro" id="IPR036249">
    <property type="entry name" value="Thioredoxin-like_sf"/>
</dbReference>
<evidence type="ECO:0000256" key="1">
    <source>
        <dbReference type="ARBA" id="ARBA00008987"/>
    </source>
</evidence>
<dbReference type="PANTHER" id="PTHR45663:SF11">
    <property type="entry name" value="GEO12009P1"/>
    <property type="match status" value="1"/>
</dbReference>
<evidence type="ECO:0000256" key="4">
    <source>
        <dbReference type="ARBA" id="ARBA00023157"/>
    </source>
</evidence>
<evidence type="ECO:0000259" key="7">
    <source>
        <dbReference type="PROSITE" id="PS51352"/>
    </source>
</evidence>
<keyword evidence="2" id="KW-0813">Transport</keyword>
<dbReference type="GO" id="GO:0045454">
    <property type="term" value="P:cell redox homeostasis"/>
    <property type="evidence" value="ECO:0007669"/>
    <property type="project" value="TreeGrafter"/>
</dbReference>
<dbReference type="SUPFAM" id="SSF52833">
    <property type="entry name" value="Thioredoxin-like"/>
    <property type="match status" value="1"/>
</dbReference>
<dbReference type="PROSITE" id="PS00194">
    <property type="entry name" value="THIOREDOXIN_1"/>
    <property type="match status" value="1"/>
</dbReference>
<dbReference type="Pfam" id="PF00085">
    <property type="entry name" value="Thioredoxin"/>
    <property type="match status" value="1"/>
</dbReference>
<dbReference type="GO" id="GO:0015035">
    <property type="term" value="F:protein-disulfide reductase activity"/>
    <property type="evidence" value="ECO:0007669"/>
    <property type="project" value="UniProtKB-UniRule"/>
</dbReference>
<dbReference type="NCBIfam" id="TIGR01068">
    <property type="entry name" value="thioredoxin"/>
    <property type="match status" value="1"/>
</dbReference>
<keyword evidence="3" id="KW-0249">Electron transport</keyword>
<protein>
    <recommendedName>
        <fullName evidence="6">Thioredoxin</fullName>
    </recommendedName>
</protein>
<dbReference type="InterPro" id="IPR005746">
    <property type="entry name" value="Thioredoxin"/>
</dbReference>
<gene>
    <name evidence="8" type="ORF">BOLFYP28_02958</name>
</gene>
<dbReference type="PROSITE" id="PS51257">
    <property type="entry name" value="PROKAR_LIPOPROTEIN"/>
    <property type="match status" value="1"/>
</dbReference>
<feature type="domain" description="Thioredoxin" evidence="7">
    <location>
        <begin position="4"/>
        <end position="157"/>
    </location>
</feature>
<sequence>MKLMKGLLSAFAVVLATTACAGNSGENKKSNESTKEDNKMEVVALNKADFLKKVYNYEANPNDWKFEGSRPAIVDFYATWCGPCKVMHPILEELSKEYSGKVDIYQIDVDKEQDLAAAFGIRSIPTLLMIPMKEEPRIMQGAMPKDQLKKAIDEFLLKQNNEAKQ</sequence>
<organism evidence="8">
    <name type="scientific">Bacteroides ovatus</name>
    <dbReference type="NCBI Taxonomy" id="28116"/>
    <lineage>
        <taxon>Bacteria</taxon>
        <taxon>Pseudomonadati</taxon>
        <taxon>Bacteroidota</taxon>
        <taxon>Bacteroidia</taxon>
        <taxon>Bacteroidales</taxon>
        <taxon>Bacteroidaceae</taxon>
        <taxon>Bacteroides</taxon>
    </lineage>
</organism>
<dbReference type="GO" id="GO:0005829">
    <property type="term" value="C:cytosol"/>
    <property type="evidence" value="ECO:0007669"/>
    <property type="project" value="TreeGrafter"/>
</dbReference>
<accession>A0A6N2WBL9</accession>
<dbReference type="FunFam" id="3.40.30.10:FF:000229">
    <property type="entry name" value="Thioredoxin (TRX)"/>
    <property type="match status" value="1"/>
</dbReference>
<dbReference type="RefSeq" id="WP_004304142.1">
    <property type="nucleotide sequence ID" value="NZ_BAABYV010000001.1"/>
</dbReference>
<dbReference type="CDD" id="cd02947">
    <property type="entry name" value="TRX_family"/>
    <property type="match status" value="1"/>
</dbReference>
<evidence type="ECO:0000256" key="3">
    <source>
        <dbReference type="ARBA" id="ARBA00022982"/>
    </source>
</evidence>
<name>A0A6N2WBL9_BACOV</name>